<dbReference type="SUPFAM" id="SSF54197">
    <property type="entry name" value="HIT-like"/>
    <property type="match status" value="1"/>
</dbReference>
<gene>
    <name evidence="3" type="ORF">IC620_09635</name>
</gene>
<feature type="domain" description="DUF4931" evidence="2">
    <location>
        <begin position="141"/>
        <end position="255"/>
    </location>
</feature>
<dbReference type="Proteomes" id="UP000661691">
    <property type="component" value="Unassembled WGS sequence"/>
</dbReference>
<dbReference type="Pfam" id="PF20956">
    <property type="entry name" value="DUF4931_C"/>
    <property type="match status" value="1"/>
</dbReference>
<comment type="caution">
    <text evidence="3">The sequence shown here is derived from an EMBL/GenBank/DDBJ whole genome shotgun (WGS) entry which is preliminary data.</text>
</comment>
<evidence type="ECO:0000259" key="2">
    <source>
        <dbReference type="Pfam" id="PF20956"/>
    </source>
</evidence>
<dbReference type="Gene3D" id="3.30.428.10">
    <property type="entry name" value="HIT-like"/>
    <property type="match status" value="1"/>
</dbReference>
<dbReference type="InterPro" id="IPR049285">
    <property type="entry name" value="DUF4931_C"/>
</dbReference>
<dbReference type="AlphaFoldDB" id="A0A926RTB5"/>
<proteinExistence type="predicted"/>
<feature type="domain" description="DUF4931" evidence="1">
    <location>
        <begin position="14"/>
        <end position="136"/>
    </location>
</feature>
<protein>
    <submittedName>
        <fullName evidence="3">DUF4931 domain-containing protein</fullName>
    </submittedName>
</protein>
<dbReference type="PIRSF" id="PIRSF031505">
    <property type="entry name" value="GalT_short"/>
    <property type="match status" value="1"/>
</dbReference>
<dbReference type="EMBL" id="JACXAH010000012">
    <property type="protein sequence ID" value="MBD1372615.1"/>
    <property type="molecule type" value="Genomic_DNA"/>
</dbReference>
<dbReference type="Pfam" id="PF16285">
    <property type="entry name" value="DUF4931_N"/>
    <property type="match status" value="1"/>
</dbReference>
<dbReference type="InterPro" id="IPR046322">
    <property type="entry name" value="DUF4931"/>
</dbReference>
<evidence type="ECO:0000313" key="4">
    <source>
        <dbReference type="Proteomes" id="UP000661691"/>
    </source>
</evidence>
<keyword evidence="4" id="KW-1185">Reference proteome</keyword>
<sequence length="263" mass="30359">MGVIHIKKQTHLKFRSQIGRRKPENIVNVENACPFCDRESLEGIIAEEDSILLLKNKYPVIENADQTVLVESDHCEGDLSTYSKDHLYRLVRFGINQWLSFEQSGRYQSVLFFKNHGPLSGGSMRHPHMQIIGLYDVDYQENIDIAQFEGIPIHIDTQVELNLSTKPRAGFIEFNVIISDLAATHRLADHLQNIVHYVRHHMSDSYNLFFYHCEGKIAVKIVPRYVMSPIYVGFSLVQVPDSIEERAEQVRKLYYSHLSQSLT</sequence>
<name>A0A926RTB5_9BACL</name>
<dbReference type="RefSeq" id="WP_191140558.1">
    <property type="nucleotide sequence ID" value="NZ_JACXAG020000006.1"/>
</dbReference>
<accession>A0A926RTB5</accession>
<evidence type="ECO:0000259" key="1">
    <source>
        <dbReference type="Pfam" id="PF16285"/>
    </source>
</evidence>
<organism evidence="3 4">
    <name type="scientific">Polycladospora coralii</name>
    <dbReference type="NCBI Taxonomy" id="2771432"/>
    <lineage>
        <taxon>Bacteria</taxon>
        <taxon>Bacillati</taxon>
        <taxon>Bacillota</taxon>
        <taxon>Bacilli</taxon>
        <taxon>Bacillales</taxon>
        <taxon>Thermoactinomycetaceae</taxon>
        <taxon>Polycladospora</taxon>
    </lineage>
</organism>
<dbReference type="InterPro" id="IPR036265">
    <property type="entry name" value="HIT-like_sf"/>
</dbReference>
<dbReference type="InterPro" id="IPR012361">
    <property type="entry name" value="GalT_short"/>
</dbReference>
<reference evidence="3" key="1">
    <citation type="submission" date="2020-09" db="EMBL/GenBank/DDBJ databases">
        <title>A novel bacterium of genus Hazenella, isolated from South China Sea.</title>
        <authorList>
            <person name="Huang H."/>
            <person name="Mo K."/>
            <person name="Hu Y."/>
        </authorList>
    </citation>
    <scope>NUCLEOTIDE SEQUENCE</scope>
    <source>
        <strain evidence="3">IB182357</strain>
    </source>
</reference>
<evidence type="ECO:0000313" key="3">
    <source>
        <dbReference type="EMBL" id="MBD1372615.1"/>
    </source>
</evidence>